<protein>
    <submittedName>
        <fullName evidence="1">Uncharacterized protein</fullName>
    </submittedName>
</protein>
<keyword evidence="2" id="KW-1185">Reference proteome</keyword>
<proteinExistence type="predicted"/>
<accession>A0ABR1QLV2</accession>
<reference evidence="1 2" key="1">
    <citation type="submission" date="2023-01" db="EMBL/GenBank/DDBJ databases">
        <title>Analysis of 21 Apiospora genomes using comparative genomics revels a genus with tremendous synthesis potential of carbohydrate active enzymes and secondary metabolites.</title>
        <authorList>
            <person name="Sorensen T."/>
        </authorList>
    </citation>
    <scope>NUCLEOTIDE SEQUENCE [LARGE SCALE GENOMIC DNA]</scope>
    <source>
        <strain evidence="1 2">CBS 24483</strain>
    </source>
</reference>
<dbReference type="GeneID" id="92073463"/>
<comment type="caution">
    <text evidence="1">The sequence shown here is derived from an EMBL/GenBank/DDBJ whole genome shotgun (WGS) entry which is preliminary data.</text>
</comment>
<name>A0ABR1QLV2_9PEZI</name>
<sequence>MNLPTGMATATYTPVMGTNHVRAVPMYVQPLLSQARSQTFPIIQAWTPGTGANMREYNVQMKLCSGGNGTGDCYPNTFAFQKCYDLAGSWTQARTLTPHQTWYDCYAYTTTCSSITPATEADCEPAMDCDLQVNNAENAKALFFPGTDYRSWDLQLYHLQGMVKSFVCFSRLPLGEPIVVE</sequence>
<organism evidence="1 2">
    <name type="scientific">Apiospora aurea</name>
    <dbReference type="NCBI Taxonomy" id="335848"/>
    <lineage>
        <taxon>Eukaryota</taxon>
        <taxon>Fungi</taxon>
        <taxon>Dikarya</taxon>
        <taxon>Ascomycota</taxon>
        <taxon>Pezizomycotina</taxon>
        <taxon>Sordariomycetes</taxon>
        <taxon>Xylariomycetidae</taxon>
        <taxon>Amphisphaeriales</taxon>
        <taxon>Apiosporaceae</taxon>
        <taxon>Apiospora</taxon>
    </lineage>
</organism>
<evidence type="ECO:0000313" key="1">
    <source>
        <dbReference type="EMBL" id="KAK7959325.1"/>
    </source>
</evidence>
<dbReference type="RefSeq" id="XP_066703028.1">
    <property type="nucleotide sequence ID" value="XM_066840401.1"/>
</dbReference>
<evidence type="ECO:0000313" key="2">
    <source>
        <dbReference type="Proteomes" id="UP001391051"/>
    </source>
</evidence>
<gene>
    <name evidence="1" type="ORF">PG986_004179</name>
</gene>
<dbReference type="EMBL" id="JAQQWE010000003">
    <property type="protein sequence ID" value="KAK7959325.1"/>
    <property type="molecule type" value="Genomic_DNA"/>
</dbReference>
<dbReference type="Proteomes" id="UP001391051">
    <property type="component" value="Unassembled WGS sequence"/>
</dbReference>